<evidence type="ECO:0000313" key="6">
    <source>
        <dbReference type="EMBL" id="MFC7358505.1"/>
    </source>
</evidence>
<comment type="subcellular location">
    <subcellularLocation>
        <location evidence="1">Cell outer membrane</location>
    </subcellularLocation>
</comment>
<dbReference type="Pfam" id="PF13715">
    <property type="entry name" value="CarbopepD_reg_2"/>
    <property type="match status" value="1"/>
</dbReference>
<dbReference type="SUPFAM" id="SSF49464">
    <property type="entry name" value="Carboxypeptidase regulatory domain-like"/>
    <property type="match status" value="1"/>
</dbReference>
<dbReference type="Proteomes" id="UP001596415">
    <property type="component" value="Unassembled WGS sequence"/>
</dbReference>
<dbReference type="InterPro" id="IPR012910">
    <property type="entry name" value="Plug_dom"/>
</dbReference>
<dbReference type="InterPro" id="IPR036942">
    <property type="entry name" value="Beta-barrel_TonB_sf"/>
</dbReference>
<feature type="signal peptide" evidence="4">
    <location>
        <begin position="1"/>
        <end position="26"/>
    </location>
</feature>
<dbReference type="InterPro" id="IPR037066">
    <property type="entry name" value="Plug_dom_sf"/>
</dbReference>
<gene>
    <name evidence="6" type="ORF">ACFQO1_12460</name>
</gene>
<keyword evidence="7" id="KW-1185">Reference proteome</keyword>
<dbReference type="InterPro" id="IPR008969">
    <property type="entry name" value="CarboxyPept-like_regulatory"/>
</dbReference>
<dbReference type="SUPFAM" id="SSF56935">
    <property type="entry name" value="Porins"/>
    <property type="match status" value="1"/>
</dbReference>
<keyword evidence="2" id="KW-0472">Membrane</keyword>
<proteinExistence type="predicted"/>
<dbReference type="Gene3D" id="2.40.170.20">
    <property type="entry name" value="TonB-dependent receptor, beta-barrel domain"/>
    <property type="match status" value="1"/>
</dbReference>
<keyword evidence="4" id="KW-0732">Signal</keyword>
<dbReference type="RefSeq" id="WP_380218478.1">
    <property type="nucleotide sequence ID" value="NZ_JBHTBN010000007.1"/>
</dbReference>
<evidence type="ECO:0000313" key="7">
    <source>
        <dbReference type="Proteomes" id="UP001596415"/>
    </source>
</evidence>
<reference evidence="7" key="1">
    <citation type="journal article" date="2019" name="Int. J. Syst. Evol. Microbiol.">
        <title>The Global Catalogue of Microorganisms (GCM) 10K type strain sequencing project: providing services to taxonomists for standard genome sequencing and annotation.</title>
        <authorList>
            <consortium name="The Broad Institute Genomics Platform"/>
            <consortium name="The Broad Institute Genome Sequencing Center for Infectious Disease"/>
            <person name="Wu L."/>
            <person name="Ma J."/>
        </authorList>
    </citation>
    <scope>NUCLEOTIDE SEQUENCE [LARGE SCALE GENOMIC DNA]</scope>
    <source>
        <strain evidence="7">CGMCC 1.16306</strain>
    </source>
</reference>
<feature type="domain" description="TonB-dependent receptor plug" evidence="5">
    <location>
        <begin position="219"/>
        <end position="299"/>
    </location>
</feature>
<dbReference type="Gene3D" id="2.170.130.10">
    <property type="entry name" value="TonB-dependent receptor, plug domain"/>
    <property type="match status" value="1"/>
</dbReference>
<evidence type="ECO:0000256" key="4">
    <source>
        <dbReference type="SAM" id="SignalP"/>
    </source>
</evidence>
<protein>
    <submittedName>
        <fullName evidence="6">Carboxypeptidase-like regulatory domain-containing protein</fullName>
    </submittedName>
</protein>
<dbReference type="Pfam" id="PF07715">
    <property type="entry name" value="Plug"/>
    <property type="match status" value="1"/>
</dbReference>
<evidence type="ECO:0000256" key="3">
    <source>
        <dbReference type="ARBA" id="ARBA00023237"/>
    </source>
</evidence>
<dbReference type="PROSITE" id="PS51257">
    <property type="entry name" value="PROKAR_LIPOPROTEIN"/>
    <property type="match status" value="1"/>
</dbReference>
<feature type="chain" id="PRO_5046361029" evidence="4">
    <location>
        <begin position="27"/>
        <end position="848"/>
    </location>
</feature>
<name>A0ABW2MXX7_9FLAO</name>
<sequence length="848" mass="96253">MRKKVGNILCLLILLSCFGSTFFCSAQTEEKTSLLSVLSAIETRFNVRFSYASEEIKTISIVAPSEVNTLDETLTYLEKNIPFQLKKINERYFAITPYKETQWCGTIISIETGTPLVGATIVEDSGTFSVVSDSEGRFFIDDQKSSTFMTISYVGYKNLRISTSELTRECVHIFMEAETTTLETVVLNSYLTKGITKHANGKITLNTRNFGLIPGQVENDVLQIAQVLPGVESVDETISNINIRGGTHAENLILWEDIKMYQSGHFFGLISAFNPDLTKDVSVYKNGTPSRYGDAVSGVIDMRSEDHIASQFKGGGGLNLIHANAFFEIPFSEKFGLQFAARTSLNSLIETPVYKTYSQRIFQDTEIERDDETNPLLSAQEDFYFYDISTKFLWNPSERDAFGFRFLTIDNRLDYNETIIDNNSSKNSNLDQRSIATGASWKRKWNERFHTSASLYLSYYFLNAVNRDIFTTQRLIQENEVVENGVKLESALQLSENITIQNGYQFNETGISNTQDVNLPRFRDFQKEVIRTHSAFSEVTFISENNNTALTSGLRFNYITKFKELLIEPRLSVRQKLNNQFAIEAKGEFKSQTTTQRIDFESDFLGVEKRRWVLANEENIPIIKSKQASVGVSYETIKWLISLEGFYKVVDGISSINQGFQNQFQFTNSQGQYQVSGIEAVINKRTKHFHTWVSYSWTNNEYTFDAFSPSVFPNNLDREHSATLAGSYYSGNFKLAIGVNWQSGKPYTLALPEQMQSINSQDPINYDAPNNERLPDYFRADISSEYSFSLSENSTAKISVALLNVFDYENTLNTRYARLENSDGTNTIREINEVSLGLTPNAAIQILF</sequence>
<comment type="caution">
    <text evidence="6">The sequence shown here is derived from an EMBL/GenBank/DDBJ whole genome shotgun (WGS) entry which is preliminary data.</text>
</comment>
<keyword evidence="3" id="KW-0998">Cell outer membrane</keyword>
<dbReference type="EMBL" id="JBHTBN010000007">
    <property type="protein sequence ID" value="MFC7358505.1"/>
    <property type="molecule type" value="Genomic_DNA"/>
</dbReference>
<evidence type="ECO:0000256" key="2">
    <source>
        <dbReference type="ARBA" id="ARBA00023136"/>
    </source>
</evidence>
<organism evidence="6 7">
    <name type="scientific">Jejudonia soesokkakensis</name>
    <dbReference type="NCBI Taxonomy" id="1323432"/>
    <lineage>
        <taxon>Bacteria</taxon>
        <taxon>Pseudomonadati</taxon>
        <taxon>Bacteroidota</taxon>
        <taxon>Flavobacteriia</taxon>
        <taxon>Flavobacteriales</taxon>
        <taxon>Flavobacteriaceae</taxon>
        <taxon>Jejudonia</taxon>
    </lineage>
</organism>
<evidence type="ECO:0000256" key="1">
    <source>
        <dbReference type="ARBA" id="ARBA00004442"/>
    </source>
</evidence>
<evidence type="ECO:0000259" key="5">
    <source>
        <dbReference type="Pfam" id="PF07715"/>
    </source>
</evidence>
<accession>A0ABW2MXX7</accession>